<dbReference type="Proteomes" id="UP000001219">
    <property type="component" value="Chromosome"/>
</dbReference>
<dbReference type="Gene3D" id="2.60.40.10">
    <property type="entry name" value="Immunoglobulins"/>
    <property type="match status" value="1"/>
</dbReference>
<dbReference type="EMBL" id="CP001802">
    <property type="protein sequence ID" value="ACY19967.1"/>
    <property type="molecule type" value="Genomic_DNA"/>
</dbReference>
<comment type="subcellular location">
    <subcellularLocation>
        <location evidence="1">Cytoplasm</location>
    </subcellularLocation>
</comment>
<dbReference type="InterPro" id="IPR029058">
    <property type="entry name" value="AB_hydrolase_fold"/>
</dbReference>
<dbReference type="GO" id="GO:0005975">
    <property type="term" value="P:carbohydrate metabolic process"/>
    <property type="evidence" value="ECO:0007669"/>
    <property type="project" value="UniProtKB-ARBA"/>
</dbReference>
<dbReference type="GO" id="GO:0006826">
    <property type="term" value="P:iron ion transport"/>
    <property type="evidence" value="ECO:0007669"/>
    <property type="project" value="InterPro"/>
</dbReference>
<comment type="similarity">
    <text evidence="4">Belongs to the Fes family.</text>
</comment>
<evidence type="ECO:0000259" key="5">
    <source>
        <dbReference type="Pfam" id="PF11806"/>
    </source>
</evidence>
<gene>
    <name evidence="6" type="ordered locus">Gbro_0641</name>
</gene>
<dbReference type="ESTHER" id="gorb4-d0l280">
    <property type="family name" value="A85-IroE-IroD-Fes-Yiel"/>
</dbReference>
<dbReference type="InterPro" id="IPR050583">
    <property type="entry name" value="Mycobacterial_A85_antigen"/>
</dbReference>
<dbReference type="InterPro" id="IPR000801">
    <property type="entry name" value="Esterase-like"/>
</dbReference>
<dbReference type="PANTHER" id="PTHR48098:SF3">
    <property type="entry name" value="IRON(III) ENTEROBACTIN ESTERASE"/>
    <property type="match status" value="1"/>
</dbReference>
<dbReference type="Gene3D" id="3.40.50.1820">
    <property type="entry name" value="alpha/beta hydrolase"/>
    <property type="match status" value="1"/>
</dbReference>
<evidence type="ECO:0000256" key="3">
    <source>
        <dbReference type="ARBA" id="ARBA00022801"/>
    </source>
</evidence>
<name>D0L280_GORB4</name>
<protein>
    <submittedName>
        <fullName evidence="6">Esterase</fullName>
    </submittedName>
</protein>
<evidence type="ECO:0000256" key="1">
    <source>
        <dbReference type="ARBA" id="ARBA00004496"/>
    </source>
</evidence>
<evidence type="ECO:0000256" key="2">
    <source>
        <dbReference type="ARBA" id="ARBA00022490"/>
    </source>
</evidence>
<evidence type="ECO:0000313" key="6">
    <source>
        <dbReference type="EMBL" id="ACY19967.1"/>
    </source>
</evidence>
<dbReference type="AlphaFoldDB" id="D0L280"/>
<keyword evidence="3" id="KW-0378">Hydrolase</keyword>
<dbReference type="InterPro" id="IPR013783">
    <property type="entry name" value="Ig-like_fold"/>
</dbReference>
<dbReference type="OrthoDB" id="9775130at2"/>
<dbReference type="HOGENOM" id="CLU_024314_3_0_11"/>
<dbReference type="InterPro" id="IPR021764">
    <property type="entry name" value="Enterochelin_esterase_N"/>
</dbReference>
<organism evidence="6 7">
    <name type="scientific">Gordonia bronchialis (strain ATCC 25592 / DSM 43247 / BCRC 13721 / JCM 3198 / KCTC 3076 / NBRC 16047 / NCTC 10667)</name>
    <name type="common">Rhodococcus bronchialis</name>
    <dbReference type="NCBI Taxonomy" id="526226"/>
    <lineage>
        <taxon>Bacteria</taxon>
        <taxon>Bacillati</taxon>
        <taxon>Actinomycetota</taxon>
        <taxon>Actinomycetes</taxon>
        <taxon>Mycobacteriales</taxon>
        <taxon>Gordoniaceae</taxon>
        <taxon>Gordonia</taxon>
    </lineage>
</organism>
<dbReference type="GO" id="GO:0005737">
    <property type="term" value="C:cytoplasm"/>
    <property type="evidence" value="ECO:0007669"/>
    <property type="project" value="UniProtKB-SubCell"/>
</dbReference>
<evidence type="ECO:0000256" key="4">
    <source>
        <dbReference type="ARBA" id="ARBA00024201"/>
    </source>
</evidence>
<dbReference type="GO" id="GO:0005506">
    <property type="term" value="F:iron ion binding"/>
    <property type="evidence" value="ECO:0007669"/>
    <property type="project" value="InterPro"/>
</dbReference>
<dbReference type="SUPFAM" id="SSF53474">
    <property type="entry name" value="alpha/beta-Hydrolases"/>
    <property type="match status" value="1"/>
</dbReference>
<proteinExistence type="inferred from homology"/>
<dbReference type="InterPro" id="IPR014756">
    <property type="entry name" value="Ig_E-set"/>
</dbReference>
<dbReference type="STRING" id="526226.Gbro_0641"/>
<evidence type="ECO:0000313" key="7">
    <source>
        <dbReference type="Proteomes" id="UP000001219"/>
    </source>
</evidence>
<keyword evidence="2" id="KW-0963">Cytoplasm</keyword>
<dbReference type="eggNOG" id="COG2382">
    <property type="taxonomic scope" value="Bacteria"/>
</dbReference>
<dbReference type="Pfam" id="PF11806">
    <property type="entry name" value="Enterochelin_N"/>
    <property type="match status" value="1"/>
</dbReference>
<sequence length="407" mass="44367">MTFSATDFRRLIVDDDRSVDMSEVSALLDSHGTPILTDDPARPDHQRALFLWVADPADRLDGVYVWVNRLTDKRHVDAGVMRRRPGSSIWWTELTVPRGTMAGYRIYPFTVSSPGIRDGRVEYSREIVRQARPDPHNLLVRAGSSFASVLRTDGSPDLSMFTTGSDGHVAEIQTGALDVDGTVLRYRIVGADTPAPTDLLLVFDAEKWFDRHHLPAVLTAANDGSGRSFTVIGVDSPADSSERLRVLGGNRPVIDAIAGLVGRSIHEMPTTPTRIVVAGQSLGGLAALTLAAWHPGLVDEVLAYSPSVWWRPGLRSRPAQVSDPQRWIHDQLRQAADSSAEIRLAAGQFEEELAPNVAGLAETVEALGHPTSFHLYPGGHDDAWWAALLLADLTAVPNPVRSNPSPR</sequence>
<keyword evidence="7" id="KW-1185">Reference proteome</keyword>
<dbReference type="PANTHER" id="PTHR48098">
    <property type="entry name" value="ENTEROCHELIN ESTERASE-RELATED"/>
    <property type="match status" value="1"/>
</dbReference>
<accession>D0L280</accession>
<reference evidence="6 7" key="2">
    <citation type="journal article" date="2010" name="Stand. Genomic Sci.">
        <title>Complete genome sequence of Gordonia bronchialis type strain (3410).</title>
        <authorList>
            <person name="Ivanova N."/>
            <person name="Sikorski J."/>
            <person name="Jando M."/>
            <person name="Lapidus A."/>
            <person name="Nolan M."/>
            <person name="Lucas S."/>
            <person name="Del Rio T.G."/>
            <person name="Tice H."/>
            <person name="Copeland A."/>
            <person name="Cheng J.F."/>
            <person name="Chen F."/>
            <person name="Bruce D."/>
            <person name="Goodwin L."/>
            <person name="Pitluck S."/>
            <person name="Mavromatis K."/>
            <person name="Ovchinnikova G."/>
            <person name="Pati A."/>
            <person name="Chen A."/>
            <person name="Palaniappan K."/>
            <person name="Land M."/>
            <person name="Hauser L."/>
            <person name="Chang Y.J."/>
            <person name="Jeffries C.D."/>
            <person name="Chain P."/>
            <person name="Saunders E."/>
            <person name="Han C."/>
            <person name="Detter J.C."/>
            <person name="Brettin T."/>
            <person name="Rohde M."/>
            <person name="Goker M."/>
            <person name="Bristow J."/>
            <person name="Eisen J.A."/>
            <person name="Markowitz V."/>
            <person name="Hugenholtz P."/>
            <person name="Klenk H.P."/>
            <person name="Kyrpides N.C."/>
        </authorList>
    </citation>
    <scope>NUCLEOTIDE SEQUENCE [LARGE SCALE GENOMIC DNA]</scope>
    <source>
        <strain evidence="7">ATCC 25592 / DSM 43247 / BCRC 13721 / JCM 3198 / KCTC 3076 / NBRC 16047 / NCTC 10667</strain>
    </source>
</reference>
<reference evidence="7" key="1">
    <citation type="submission" date="2009-10" db="EMBL/GenBank/DDBJ databases">
        <title>The complete chromosome of Gordonia bronchialis DSM 43247.</title>
        <authorList>
            <consortium name="US DOE Joint Genome Institute (JGI-PGF)"/>
            <person name="Lucas S."/>
            <person name="Copeland A."/>
            <person name="Lapidus A."/>
            <person name="Glavina del Rio T."/>
            <person name="Dalin E."/>
            <person name="Tice H."/>
            <person name="Bruce D."/>
            <person name="Goodwin L."/>
            <person name="Pitluck S."/>
            <person name="Kyrpides N."/>
            <person name="Mavromatis K."/>
            <person name="Ivanova N."/>
            <person name="Ovchinnikova G."/>
            <person name="Saunders E."/>
            <person name="Brettin T."/>
            <person name="Detter J.C."/>
            <person name="Han C."/>
            <person name="Larimer F."/>
            <person name="Land M."/>
            <person name="Hauser L."/>
            <person name="Markowitz V."/>
            <person name="Cheng J.-F."/>
            <person name="Hugenholtz P."/>
            <person name="Woyke T."/>
            <person name="Wu D."/>
            <person name="Jando M."/>
            <person name="Schneider S."/>
            <person name="Goeker M."/>
            <person name="Klenk H.-P."/>
            <person name="Eisen J.A."/>
        </authorList>
    </citation>
    <scope>NUCLEOTIDE SEQUENCE [LARGE SCALE GENOMIC DNA]</scope>
    <source>
        <strain evidence="7">ATCC 25592 / DSM 43247 / BCRC 13721 / JCM 3198 / KCTC 3076 / NBRC 16047 / NCTC 10667</strain>
    </source>
</reference>
<feature type="domain" description="Enterochelin esterase N-terminal" evidence="5">
    <location>
        <begin position="50"/>
        <end position="157"/>
    </location>
</feature>
<dbReference type="SUPFAM" id="SSF81296">
    <property type="entry name" value="E set domains"/>
    <property type="match status" value="1"/>
</dbReference>
<dbReference type="RefSeq" id="WP_012832554.1">
    <property type="nucleotide sequence ID" value="NC_013441.1"/>
</dbReference>
<dbReference type="KEGG" id="gbr:Gbro_0641"/>
<dbReference type="GO" id="GO:0008849">
    <property type="term" value="F:enterochelin esterase activity"/>
    <property type="evidence" value="ECO:0007669"/>
    <property type="project" value="InterPro"/>
</dbReference>
<dbReference type="Pfam" id="PF00756">
    <property type="entry name" value="Esterase"/>
    <property type="match status" value="1"/>
</dbReference>